<comment type="catalytic activity">
    <reaction evidence="4">
        <text>O-phospho-L-tyrosyl-[protein] + H2O = L-tyrosyl-[protein] + phosphate</text>
        <dbReference type="Rhea" id="RHEA:10684"/>
        <dbReference type="Rhea" id="RHEA-COMP:10136"/>
        <dbReference type="Rhea" id="RHEA-COMP:20101"/>
        <dbReference type="ChEBI" id="CHEBI:15377"/>
        <dbReference type="ChEBI" id="CHEBI:43474"/>
        <dbReference type="ChEBI" id="CHEBI:46858"/>
        <dbReference type="ChEBI" id="CHEBI:61978"/>
        <dbReference type="EC" id="3.1.3.48"/>
    </reaction>
</comment>
<dbReference type="GO" id="GO:0004725">
    <property type="term" value="F:protein tyrosine phosphatase activity"/>
    <property type="evidence" value="ECO:0007669"/>
    <property type="project" value="UniProtKB-EC"/>
</dbReference>
<dbReference type="AlphaFoldDB" id="A0A4V3GLL9"/>
<dbReference type="OrthoDB" id="9788539at2"/>
<evidence type="ECO:0000313" key="6">
    <source>
        <dbReference type="Proteomes" id="UP000294498"/>
    </source>
</evidence>
<evidence type="ECO:0000256" key="4">
    <source>
        <dbReference type="ARBA" id="ARBA00051722"/>
    </source>
</evidence>
<dbReference type="RefSeq" id="WP_133991322.1">
    <property type="nucleotide sequence ID" value="NZ_SODV01000001.1"/>
</dbReference>
<dbReference type="PANTHER" id="PTHR39181">
    <property type="entry name" value="TYROSINE-PROTEIN PHOSPHATASE YWQE"/>
    <property type="match status" value="1"/>
</dbReference>
<comment type="similarity">
    <text evidence="1">Belongs to the metallo-dependent hydrolases superfamily. CpsB/CapC family.</text>
</comment>
<organism evidence="5 6">
    <name type="scientific">Dinghuibacter silviterrae</name>
    <dbReference type="NCBI Taxonomy" id="1539049"/>
    <lineage>
        <taxon>Bacteria</taxon>
        <taxon>Pseudomonadati</taxon>
        <taxon>Bacteroidota</taxon>
        <taxon>Chitinophagia</taxon>
        <taxon>Chitinophagales</taxon>
        <taxon>Chitinophagaceae</taxon>
        <taxon>Dinghuibacter</taxon>
    </lineage>
</organism>
<dbReference type="PANTHER" id="PTHR39181:SF1">
    <property type="entry name" value="TYROSINE-PROTEIN PHOSPHATASE YWQE"/>
    <property type="match status" value="1"/>
</dbReference>
<evidence type="ECO:0000313" key="5">
    <source>
        <dbReference type="EMBL" id="TDX00073.1"/>
    </source>
</evidence>
<gene>
    <name evidence="5" type="ORF">EDB95_1089</name>
</gene>
<keyword evidence="6" id="KW-1185">Reference proteome</keyword>
<dbReference type="InterPro" id="IPR016667">
    <property type="entry name" value="Caps_polysacc_synth_CpsB/CapC"/>
</dbReference>
<keyword evidence="3" id="KW-0378">Hydrolase</keyword>
<protein>
    <recommendedName>
        <fullName evidence="2">protein-tyrosine-phosphatase</fullName>
        <ecNumber evidence="2">3.1.3.48</ecNumber>
    </recommendedName>
</protein>
<dbReference type="EMBL" id="SODV01000001">
    <property type="protein sequence ID" value="TDX00073.1"/>
    <property type="molecule type" value="Genomic_DNA"/>
</dbReference>
<evidence type="ECO:0000256" key="2">
    <source>
        <dbReference type="ARBA" id="ARBA00013064"/>
    </source>
</evidence>
<evidence type="ECO:0000256" key="1">
    <source>
        <dbReference type="ARBA" id="ARBA00005750"/>
    </source>
</evidence>
<evidence type="ECO:0000256" key="3">
    <source>
        <dbReference type="ARBA" id="ARBA00022801"/>
    </source>
</evidence>
<comment type="caution">
    <text evidence="5">The sequence shown here is derived from an EMBL/GenBank/DDBJ whole genome shotgun (WGS) entry which is preliminary data.</text>
</comment>
<dbReference type="Gene3D" id="3.20.20.140">
    <property type="entry name" value="Metal-dependent hydrolases"/>
    <property type="match status" value="1"/>
</dbReference>
<sequence>MFSLIKRKAPVPLFPFGTDMHSHLLPGVDDGASGVEASLGLIAGLRALGYRSLVTTPHVYSELYPNTPATLAPAFATLQEALTTSEIPLRYAAEYFLDDYVDALLQDKNPLLCIYENWVLVETSFVQAPLDLDRRLFDVQLAGYKPILAHPERYPYWHLDRSKYHDFREKGLLLQVNLLSLTGYYGKAVADTARYLVKEEMVDLVGTDCHHERHIAALQKGAGDILRILEPLVRKDKLLNNHIF</sequence>
<dbReference type="Pfam" id="PF19567">
    <property type="entry name" value="CpsB_CapC"/>
    <property type="match status" value="1"/>
</dbReference>
<dbReference type="Proteomes" id="UP000294498">
    <property type="component" value="Unassembled WGS sequence"/>
</dbReference>
<dbReference type="SUPFAM" id="SSF89550">
    <property type="entry name" value="PHP domain-like"/>
    <property type="match status" value="1"/>
</dbReference>
<name>A0A4V3GLL9_9BACT</name>
<dbReference type="GO" id="GO:0030145">
    <property type="term" value="F:manganese ion binding"/>
    <property type="evidence" value="ECO:0007669"/>
    <property type="project" value="InterPro"/>
</dbReference>
<proteinExistence type="inferred from homology"/>
<reference evidence="5 6" key="1">
    <citation type="submission" date="2019-03" db="EMBL/GenBank/DDBJ databases">
        <title>Genomic Encyclopedia of Type Strains, Phase IV (KMG-IV): sequencing the most valuable type-strain genomes for metagenomic binning, comparative biology and taxonomic classification.</title>
        <authorList>
            <person name="Goeker M."/>
        </authorList>
    </citation>
    <scope>NUCLEOTIDE SEQUENCE [LARGE SCALE GENOMIC DNA]</scope>
    <source>
        <strain evidence="5 6">DSM 100059</strain>
    </source>
</reference>
<dbReference type="InterPro" id="IPR016195">
    <property type="entry name" value="Pol/histidinol_Pase-like"/>
</dbReference>
<accession>A0A4V3GLL9</accession>
<dbReference type="EC" id="3.1.3.48" evidence="2"/>